<dbReference type="GO" id="GO:0035591">
    <property type="term" value="F:signaling adaptor activity"/>
    <property type="evidence" value="ECO:0007669"/>
    <property type="project" value="InterPro"/>
</dbReference>
<reference evidence="5" key="1">
    <citation type="submission" date="2017-02" db="UniProtKB">
        <authorList>
            <consortium name="WormBaseParasite"/>
        </authorList>
    </citation>
    <scope>IDENTIFICATION</scope>
</reference>
<evidence type="ECO:0000256" key="3">
    <source>
        <dbReference type="ARBA" id="ARBA00022737"/>
    </source>
</evidence>
<dbReference type="GO" id="GO:0048678">
    <property type="term" value="P:response to axon injury"/>
    <property type="evidence" value="ECO:0007669"/>
    <property type="project" value="InterPro"/>
</dbReference>
<dbReference type="InterPro" id="IPR039184">
    <property type="entry name" value="SARM1"/>
</dbReference>
<dbReference type="WBParaSite" id="ALUE_0002104201-mRNA-1">
    <property type="protein sequence ID" value="ALUE_0002104201-mRNA-1"/>
    <property type="gene ID" value="ALUE_0002104201"/>
</dbReference>
<keyword evidence="4" id="KW-1185">Reference proteome</keyword>
<organism evidence="4 5">
    <name type="scientific">Ascaris lumbricoides</name>
    <name type="common">Giant roundworm</name>
    <dbReference type="NCBI Taxonomy" id="6252"/>
    <lineage>
        <taxon>Eukaryota</taxon>
        <taxon>Metazoa</taxon>
        <taxon>Ecdysozoa</taxon>
        <taxon>Nematoda</taxon>
        <taxon>Chromadorea</taxon>
        <taxon>Rhabditida</taxon>
        <taxon>Spirurina</taxon>
        <taxon>Ascaridomorpha</taxon>
        <taxon>Ascaridoidea</taxon>
        <taxon>Ascarididae</taxon>
        <taxon>Ascaris</taxon>
    </lineage>
</organism>
<keyword evidence="2" id="KW-0963">Cytoplasm</keyword>
<dbReference type="PANTHER" id="PTHR22998">
    <property type="entry name" value="SARM1"/>
    <property type="match status" value="1"/>
</dbReference>
<evidence type="ECO:0000313" key="4">
    <source>
        <dbReference type="Proteomes" id="UP000036681"/>
    </source>
</evidence>
<keyword evidence="3" id="KW-0677">Repeat</keyword>
<evidence type="ECO:0000313" key="5">
    <source>
        <dbReference type="WBParaSite" id="ALUE_0002104201-mRNA-1"/>
    </source>
</evidence>
<accession>A0A0M3IQL4</accession>
<sequence length="153" mass="17414">RKAIALNGKGYIFNASKVEHENPENFGTDVPDWLFLLASQPDDLTRYYACLAICMLGSTKEMEAAVIKSGTLALVEPFLLAHRAITFAGDHYKHSQGRPKEWLVRLLPMLKSKCREAKSMAAFHFTMEATIKKDQQKLEVFQVIFTFLINFMI</sequence>
<evidence type="ECO:0000256" key="1">
    <source>
        <dbReference type="ARBA" id="ARBA00004496"/>
    </source>
</evidence>
<name>A0A0M3IQL4_ASCLU</name>
<proteinExistence type="predicted"/>
<dbReference type="GO" id="GO:0005737">
    <property type="term" value="C:cytoplasm"/>
    <property type="evidence" value="ECO:0007669"/>
    <property type="project" value="UniProtKB-SubCell"/>
</dbReference>
<protein>
    <submittedName>
        <fullName evidence="5">DUF4116 domain-containing protein</fullName>
    </submittedName>
</protein>
<dbReference type="PANTHER" id="PTHR22998:SF1">
    <property type="entry name" value="NAD(+) HYDROLASE SARM1"/>
    <property type="match status" value="1"/>
</dbReference>
<dbReference type="GO" id="GO:0003953">
    <property type="term" value="F:NAD+ nucleosidase activity"/>
    <property type="evidence" value="ECO:0007669"/>
    <property type="project" value="InterPro"/>
</dbReference>
<dbReference type="GO" id="GO:0034128">
    <property type="term" value="P:negative regulation of MyD88-independent toll-like receptor signaling pathway"/>
    <property type="evidence" value="ECO:0007669"/>
    <property type="project" value="InterPro"/>
</dbReference>
<dbReference type="GO" id="GO:0030425">
    <property type="term" value="C:dendrite"/>
    <property type="evidence" value="ECO:0007669"/>
    <property type="project" value="TreeGrafter"/>
</dbReference>
<evidence type="ECO:0000256" key="2">
    <source>
        <dbReference type="ARBA" id="ARBA00022490"/>
    </source>
</evidence>
<dbReference type="AlphaFoldDB" id="A0A0M3IQL4"/>
<dbReference type="Proteomes" id="UP000036681">
    <property type="component" value="Unplaced"/>
</dbReference>
<comment type="subcellular location">
    <subcellularLocation>
        <location evidence="1">Cytoplasm</location>
    </subcellularLocation>
</comment>